<evidence type="ECO:0000313" key="1">
    <source>
        <dbReference type="EMBL" id="AEX65742.1"/>
    </source>
</evidence>
<reference evidence="1 2" key="1">
    <citation type="submission" date="2011-05" db="EMBL/GenBank/DDBJ databases">
        <authorList>
            <person name="Sadunishvili T."/>
            <person name="Gaganidze D."/>
            <person name="Kropinski A.M."/>
            <person name="Lingohr E.J."/>
            <person name="Ghudumidze N."/>
            <person name="Kvesitadze G."/>
        </authorList>
    </citation>
    <scope>NUCLEOTIDE SEQUENCE [LARGE SCALE GENOMIC DNA]</scope>
</reference>
<gene>
    <name evidence="1" type="ORF">DIBBI_074</name>
</gene>
<accession>I3PH07</accession>
<evidence type="ECO:0000313" key="2">
    <source>
        <dbReference type="Proteomes" id="UP000005249"/>
    </source>
</evidence>
<dbReference type="EMBL" id="JN022534">
    <property type="protein sequence ID" value="AEX65742.1"/>
    <property type="molecule type" value="Genomic_DNA"/>
</dbReference>
<keyword evidence="2" id="KW-1185">Reference proteome</keyword>
<protein>
    <submittedName>
        <fullName evidence="1">Uncharacterized protein</fullName>
    </submittedName>
</protein>
<proteinExistence type="predicted"/>
<name>I3PH07_9CAUD</name>
<dbReference type="Proteomes" id="UP000005249">
    <property type="component" value="Segment"/>
</dbReference>
<dbReference type="GeneID" id="12980223"/>
<sequence length="176" mass="19344">MFTLNVKVTKMSKFKVISAAVFKHFDGFRVRGVNRHTDFLLQQAVEVHLERNGVMVTIAGPAIEVDQLISLQPAKYWDGGHDPVIGQEFRSKSSDKAYTVEFPAYRDGVLVGCYSAASGSTGSFFVCISDMMPGREPLTAAQQRAVEGVMGMFKTGIITLEQSDEMIAIIKKSTKS</sequence>
<organism evidence="1 2">
    <name type="scientific">Xanthomonas phage vB_XveM_DIBBI</name>
    <dbReference type="NCBI Taxonomy" id="1129194"/>
    <lineage>
        <taxon>Viruses</taxon>
        <taxon>Duplodnaviria</taxon>
        <taxon>Heunggongvirae</taxon>
        <taxon>Uroviricota</taxon>
        <taxon>Caudoviricetes</taxon>
        <taxon>Dibbivirus</taxon>
        <taxon>Dibbivirus DIBBI</taxon>
    </lineage>
</organism>
<dbReference type="KEGG" id="vg:12980223"/>
<dbReference type="RefSeq" id="YP_006383681.1">
    <property type="nucleotide sequence ID" value="NC_017981.1"/>
</dbReference>